<reference evidence="2 3" key="2">
    <citation type="submission" date="2017-09" db="EMBL/GenBank/DDBJ databases">
        <authorList>
            <person name="Lee N."/>
            <person name="Cho B.-K."/>
        </authorList>
    </citation>
    <scope>NUCLEOTIDE SEQUENCE [LARGE SCALE GENOMIC DNA]</scope>
    <source>
        <strain evidence="2 3">ATCC 27467</strain>
    </source>
</reference>
<dbReference type="Proteomes" id="UP000326831">
    <property type="component" value="Chromosome"/>
</dbReference>
<protein>
    <recommendedName>
        <fullName evidence="4">Cupin domain-containing protein</fullName>
    </recommendedName>
</protein>
<organism evidence="2 3">
    <name type="scientific">Streptomyces subrutilus</name>
    <dbReference type="NCBI Taxonomy" id="36818"/>
    <lineage>
        <taxon>Bacteria</taxon>
        <taxon>Bacillati</taxon>
        <taxon>Actinomycetota</taxon>
        <taxon>Actinomycetes</taxon>
        <taxon>Kitasatosporales</taxon>
        <taxon>Streptomycetaceae</taxon>
        <taxon>Streptomyces</taxon>
    </lineage>
</organism>
<reference evidence="1" key="3">
    <citation type="submission" date="2020-09" db="EMBL/GenBank/DDBJ databases">
        <authorList>
            <person name="Sun Q."/>
            <person name="Ohkuma M."/>
        </authorList>
    </citation>
    <scope>NUCLEOTIDE SEQUENCE</scope>
    <source>
        <strain evidence="1">JCM 4834</strain>
    </source>
</reference>
<dbReference type="Gene3D" id="2.60.120.10">
    <property type="entry name" value="Jelly Rolls"/>
    <property type="match status" value="1"/>
</dbReference>
<dbReference type="RefSeq" id="WP_150516305.1">
    <property type="nucleotide sequence ID" value="NZ_BMVX01000001.1"/>
</dbReference>
<dbReference type="SUPFAM" id="SSF51182">
    <property type="entry name" value="RmlC-like cupins"/>
    <property type="match status" value="1"/>
</dbReference>
<proteinExistence type="predicted"/>
<evidence type="ECO:0000313" key="3">
    <source>
        <dbReference type="Proteomes" id="UP000326831"/>
    </source>
</evidence>
<dbReference type="InterPro" id="IPR011051">
    <property type="entry name" value="RmlC_Cupin_sf"/>
</dbReference>
<reference evidence="1" key="1">
    <citation type="journal article" date="2014" name="Int. J. Syst. Evol. Microbiol.">
        <title>Complete genome sequence of Corynebacterium casei LMG S-19264T (=DSM 44701T), isolated from a smear-ripened cheese.</title>
        <authorList>
            <consortium name="US DOE Joint Genome Institute (JGI-PGF)"/>
            <person name="Walter F."/>
            <person name="Albersmeier A."/>
            <person name="Kalinowski J."/>
            <person name="Ruckert C."/>
        </authorList>
    </citation>
    <scope>NUCLEOTIDE SEQUENCE</scope>
    <source>
        <strain evidence="1">JCM 4834</strain>
    </source>
</reference>
<dbReference type="OrthoDB" id="8451629at2"/>
<dbReference type="KEGG" id="ssub:CP968_01885"/>
<gene>
    <name evidence="2" type="ORF">CP968_01885</name>
    <name evidence="1" type="ORF">GCM10010371_00630</name>
</gene>
<dbReference type="InterPro" id="IPR014710">
    <property type="entry name" value="RmlC-like_jellyroll"/>
</dbReference>
<evidence type="ECO:0000313" key="2">
    <source>
        <dbReference type="EMBL" id="QEU77207.1"/>
    </source>
</evidence>
<dbReference type="AlphaFoldDB" id="A0A5P2UKQ7"/>
<evidence type="ECO:0008006" key="4">
    <source>
        <dbReference type="Google" id="ProtNLM"/>
    </source>
</evidence>
<keyword evidence="3" id="KW-1185">Reference proteome</keyword>
<dbReference type="EMBL" id="CP023701">
    <property type="protein sequence ID" value="QEU77207.1"/>
    <property type="molecule type" value="Genomic_DNA"/>
</dbReference>
<accession>A0A5P2UKQ7</accession>
<dbReference type="Proteomes" id="UP000634660">
    <property type="component" value="Unassembled WGS sequence"/>
</dbReference>
<evidence type="ECO:0000313" key="1">
    <source>
        <dbReference type="EMBL" id="GGZ45534.1"/>
    </source>
</evidence>
<name>A0A5P2UKQ7_9ACTN</name>
<dbReference type="EMBL" id="BMVX01000001">
    <property type="protein sequence ID" value="GGZ45534.1"/>
    <property type="molecule type" value="Genomic_DNA"/>
</dbReference>
<sequence>MTSTRPAVQVVPPAQNAAVGPGQLGVGWALGDPVRDLDANLIRLGPGARIGEHTEPVLGVLLVVVAGTGELRTPDTTWVLEAGSVVWMPVGATRALCAGADGMTYATAHRRRPPLGIGPAPRAGADGAAALPDPVCAACGRPATERDARHCAGCGRRLPH</sequence>